<reference evidence="1" key="1">
    <citation type="submission" date="2022-11" db="EMBL/GenBank/DDBJ databases">
        <title>Centuries of genome instability and evolution in soft-shell clam transmissible cancer (bioRxiv).</title>
        <authorList>
            <person name="Hart S.F.M."/>
            <person name="Yonemitsu M.A."/>
            <person name="Giersch R.M."/>
            <person name="Beal B.F."/>
            <person name="Arriagada G."/>
            <person name="Davis B.W."/>
            <person name="Ostrander E.A."/>
            <person name="Goff S.P."/>
            <person name="Metzger M.J."/>
        </authorList>
    </citation>
    <scope>NUCLEOTIDE SEQUENCE</scope>
    <source>
        <strain evidence="1">MELC-2E11</strain>
        <tissue evidence="1">Siphon/mantle</tissue>
    </source>
</reference>
<sequence length="41" mass="4822">MKHMCTCSTADINAIYMQVHVVLNFSRNYLRNKEGFVDQDQ</sequence>
<proteinExistence type="predicted"/>
<name>A0ABY7EFQ6_MYAAR</name>
<organism evidence="1 2">
    <name type="scientific">Mya arenaria</name>
    <name type="common">Soft-shell clam</name>
    <dbReference type="NCBI Taxonomy" id="6604"/>
    <lineage>
        <taxon>Eukaryota</taxon>
        <taxon>Metazoa</taxon>
        <taxon>Spiralia</taxon>
        <taxon>Lophotrochozoa</taxon>
        <taxon>Mollusca</taxon>
        <taxon>Bivalvia</taxon>
        <taxon>Autobranchia</taxon>
        <taxon>Heteroconchia</taxon>
        <taxon>Euheterodonta</taxon>
        <taxon>Imparidentia</taxon>
        <taxon>Neoheterodontei</taxon>
        <taxon>Myida</taxon>
        <taxon>Myoidea</taxon>
        <taxon>Myidae</taxon>
        <taxon>Mya</taxon>
    </lineage>
</organism>
<evidence type="ECO:0000313" key="1">
    <source>
        <dbReference type="EMBL" id="WAR07757.1"/>
    </source>
</evidence>
<keyword evidence="2" id="KW-1185">Reference proteome</keyword>
<evidence type="ECO:0000313" key="2">
    <source>
        <dbReference type="Proteomes" id="UP001164746"/>
    </source>
</evidence>
<dbReference type="Proteomes" id="UP001164746">
    <property type="component" value="Chromosome 6"/>
</dbReference>
<accession>A0ABY7EFQ6</accession>
<gene>
    <name evidence="1" type="ORF">MAR_017715</name>
</gene>
<dbReference type="EMBL" id="CP111017">
    <property type="protein sequence ID" value="WAR07757.1"/>
    <property type="molecule type" value="Genomic_DNA"/>
</dbReference>
<protein>
    <submittedName>
        <fullName evidence="1">Uncharacterized protein</fullName>
    </submittedName>
</protein>